<sequence length="451" mass="50457">MIARYTRPEMARLWSEENRFHAWWQVELAVLEALAEAGVVPAEDLAALKQGVRIDPARIAEIEARTRHDTIAFVEHVAEQVGPAGRWVHYGLTSADVVDTAWALLLREASDLLLAELSRLLHLLRDMSLAYRGVPVLGRTHGKAAEPTTFGLKLLGFYDELRRGEERLRAAARRAARGKIAGPVGTFSHLPPEIEEAALHRLGLEPAPAATQVLPRDTFAEYLAALALLGTTLEHLAVEMRHLARSEVEEVEEGFAPGQKGSSAMPHKRNPVGFENVSGLARLLRGYMLAAFENVPLWHERDISHSSVERVIFPDATTVLHYMLWRTRELLAHLRVDPARMRDNLRRTGGLFASSLLLDLLVAQGFRREDAYARLQELAFRALEGPPSFLRRILEDPELRSAVERAFPTVASGSEADAEERFFDALVGHFLRHEAERYRRVLGPKFADGDA</sequence>
<dbReference type="AlphaFoldDB" id="A0A2T5GAQ4"/>
<dbReference type="InterPro" id="IPR020557">
    <property type="entry name" value="Fumarate_lyase_CS"/>
</dbReference>
<evidence type="ECO:0000256" key="9">
    <source>
        <dbReference type="ARBA" id="ARBA00049115"/>
    </source>
</evidence>
<evidence type="ECO:0000256" key="7">
    <source>
        <dbReference type="ARBA" id="ARBA00023239"/>
    </source>
</evidence>
<evidence type="ECO:0000256" key="6">
    <source>
        <dbReference type="ARBA" id="ARBA00022755"/>
    </source>
</evidence>
<evidence type="ECO:0000256" key="2">
    <source>
        <dbReference type="ARBA" id="ARBA00004734"/>
    </source>
</evidence>
<dbReference type="Gene3D" id="1.20.200.10">
    <property type="entry name" value="Fumarase/aspartase (Central domain)"/>
    <property type="match status" value="1"/>
</dbReference>
<keyword evidence="6" id="KW-0658">Purine biosynthesis</keyword>
<feature type="domain" description="Adenylosuccinate lyase C-terminal" evidence="11">
    <location>
        <begin position="349"/>
        <end position="442"/>
    </location>
</feature>
<evidence type="ECO:0000256" key="1">
    <source>
        <dbReference type="ARBA" id="ARBA00004706"/>
    </source>
</evidence>
<comment type="catalytic activity">
    <reaction evidence="8">
        <text>(2S)-2-[5-amino-1-(5-phospho-beta-D-ribosyl)imidazole-4-carboxamido]succinate = 5-amino-1-(5-phospho-beta-D-ribosyl)imidazole-4-carboxamide + fumarate</text>
        <dbReference type="Rhea" id="RHEA:23920"/>
        <dbReference type="ChEBI" id="CHEBI:29806"/>
        <dbReference type="ChEBI" id="CHEBI:58443"/>
        <dbReference type="ChEBI" id="CHEBI:58475"/>
        <dbReference type="EC" id="4.3.2.2"/>
    </reaction>
    <physiologicalReaction direction="left-to-right" evidence="8">
        <dbReference type="Rhea" id="RHEA:23921"/>
    </physiologicalReaction>
</comment>
<keyword evidence="7 12" id="KW-0456">Lyase</keyword>
<dbReference type="SMART" id="SM00998">
    <property type="entry name" value="ADSL_C"/>
    <property type="match status" value="1"/>
</dbReference>
<evidence type="ECO:0000259" key="11">
    <source>
        <dbReference type="SMART" id="SM00998"/>
    </source>
</evidence>
<evidence type="ECO:0000256" key="10">
    <source>
        <dbReference type="NCBIfam" id="TIGR00928"/>
    </source>
</evidence>
<evidence type="ECO:0000256" key="4">
    <source>
        <dbReference type="ARBA" id="ARBA00012339"/>
    </source>
</evidence>
<dbReference type="SUPFAM" id="SSF48557">
    <property type="entry name" value="L-aspartase-like"/>
    <property type="match status" value="1"/>
</dbReference>
<comment type="pathway">
    <text evidence="1">Purine metabolism; IMP biosynthesis via de novo pathway; 5-amino-1-(5-phospho-D-ribosyl)imidazole-4-carboxamide from 5-amino-1-(5-phospho-D-ribosyl)imidazole-4-carboxylate: step 2/2.</text>
</comment>
<dbReference type="PRINTS" id="PR00145">
    <property type="entry name" value="ARGSUCLYASE"/>
</dbReference>
<evidence type="ECO:0000313" key="13">
    <source>
        <dbReference type="Proteomes" id="UP000244016"/>
    </source>
</evidence>
<dbReference type="GO" id="GO:0070626">
    <property type="term" value="F:(S)-2-(5-amino-1-(5-phospho-D-ribosyl)imidazole-4-carboxamido) succinate lyase (fumarate-forming) activity"/>
    <property type="evidence" value="ECO:0007669"/>
    <property type="project" value="TreeGrafter"/>
</dbReference>
<dbReference type="PANTHER" id="PTHR43172">
    <property type="entry name" value="ADENYLOSUCCINATE LYASE"/>
    <property type="match status" value="1"/>
</dbReference>
<comment type="caution">
    <text evidence="12">The sequence shown here is derived from an EMBL/GenBank/DDBJ whole genome shotgun (WGS) entry which is preliminary data.</text>
</comment>
<dbReference type="InterPro" id="IPR004769">
    <property type="entry name" value="Pur_lyase"/>
</dbReference>
<accession>A0A2T5GAQ4</accession>
<dbReference type="GO" id="GO:0004018">
    <property type="term" value="F:N6-(1,2-dicarboxyethyl)AMP AMP-lyase (fumarate-forming) activity"/>
    <property type="evidence" value="ECO:0007669"/>
    <property type="project" value="UniProtKB-UniRule"/>
</dbReference>
<gene>
    <name evidence="12" type="ORF">BLITH_0345</name>
</gene>
<dbReference type="Gene3D" id="1.10.275.10">
    <property type="entry name" value="Fumarase/aspartase (N-terminal domain)"/>
    <property type="match status" value="1"/>
</dbReference>
<dbReference type="PANTHER" id="PTHR43172:SF1">
    <property type="entry name" value="ADENYLOSUCCINATE LYASE"/>
    <property type="match status" value="1"/>
</dbReference>
<comment type="catalytic activity">
    <reaction evidence="9">
        <text>N(6)-(1,2-dicarboxyethyl)-AMP = fumarate + AMP</text>
        <dbReference type="Rhea" id="RHEA:16853"/>
        <dbReference type="ChEBI" id="CHEBI:29806"/>
        <dbReference type="ChEBI" id="CHEBI:57567"/>
        <dbReference type="ChEBI" id="CHEBI:456215"/>
        <dbReference type="EC" id="4.3.2.2"/>
    </reaction>
    <physiologicalReaction direction="left-to-right" evidence="9">
        <dbReference type="Rhea" id="RHEA:16854"/>
    </physiologicalReaction>
</comment>
<dbReference type="InterPro" id="IPR024083">
    <property type="entry name" value="Fumarase/histidase_N"/>
</dbReference>
<comment type="pathway">
    <text evidence="2">Purine metabolism; AMP biosynthesis via de novo pathway; AMP from IMP: step 2/2.</text>
</comment>
<proteinExistence type="inferred from homology"/>
<evidence type="ECO:0000313" key="12">
    <source>
        <dbReference type="EMBL" id="PTQ53265.1"/>
    </source>
</evidence>
<dbReference type="Proteomes" id="UP000244016">
    <property type="component" value="Unassembled WGS sequence"/>
</dbReference>
<name>A0A2T5GAQ4_9BACL</name>
<dbReference type="UniPathway" id="UPA00075">
    <property type="reaction ID" value="UER00336"/>
</dbReference>
<evidence type="ECO:0000256" key="3">
    <source>
        <dbReference type="ARBA" id="ARBA00008273"/>
    </source>
</evidence>
<dbReference type="InterPro" id="IPR022761">
    <property type="entry name" value="Fumarate_lyase_N"/>
</dbReference>
<dbReference type="InterPro" id="IPR019468">
    <property type="entry name" value="AdenyloSucc_lyase_C"/>
</dbReference>
<dbReference type="NCBIfam" id="TIGR00928">
    <property type="entry name" value="purB"/>
    <property type="match status" value="1"/>
</dbReference>
<dbReference type="PROSITE" id="PS00163">
    <property type="entry name" value="FUMARATE_LYASES"/>
    <property type="match status" value="1"/>
</dbReference>
<dbReference type="Pfam" id="PF00206">
    <property type="entry name" value="Lyase_1"/>
    <property type="match status" value="1"/>
</dbReference>
<dbReference type="GO" id="GO:0006189">
    <property type="term" value="P:'de novo' IMP biosynthetic process"/>
    <property type="evidence" value="ECO:0007669"/>
    <property type="project" value="UniProtKB-UniPathway"/>
</dbReference>
<evidence type="ECO:0000256" key="5">
    <source>
        <dbReference type="ARBA" id="ARBA00017058"/>
    </source>
</evidence>
<dbReference type="EC" id="4.3.2.2" evidence="4 10"/>
<dbReference type="InterPro" id="IPR008948">
    <property type="entry name" value="L-Aspartase-like"/>
</dbReference>
<evidence type="ECO:0000256" key="8">
    <source>
        <dbReference type="ARBA" id="ARBA00024477"/>
    </source>
</evidence>
<dbReference type="EMBL" id="PEBW01000001">
    <property type="protein sequence ID" value="PTQ53265.1"/>
    <property type="molecule type" value="Genomic_DNA"/>
</dbReference>
<dbReference type="UniPathway" id="UPA00074">
    <property type="reaction ID" value="UER00132"/>
</dbReference>
<dbReference type="GO" id="GO:0005829">
    <property type="term" value="C:cytosol"/>
    <property type="evidence" value="ECO:0007669"/>
    <property type="project" value="TreeGrafter"/>
</dbReference>
<organism evidence="12 13">
    <name type="scientific">Brockia lithotrophica</name>
    <dbReference type="NCBI Taxonomy" id="933949"/>
    <lineage>
        <taxon>Bacteria</taxon>
        <taxon>Bacillati</taxon>
        <taxon>Bacillota</taxon>
        <taxon>Bacilli</taxon>
        <taxon>Bacillales</taxon>
        <taxon>Bacillales Family X. Incertae Sedis</taxon>
        <taxon>Brockia</taxon>
    </lineage>
</organism>
<dbReference type="InterPro" id="IPR000362">
    <property type="entry name" value="Fumarate_lyase_fam"/>
</dbReference>
<dbReference type="PRINTS" id="PR00149">
    <property type="entry name" value="FUMRATELYASE"/>
</dbReference>
<dbReference type="FunFam" id="1.20.200.10:FF:000008">
    <property type="entry name" value="Adenylosuccinate lyase"/>
    <property type="match status" value="1"/>
</dbReference>
<dbReference type="GO" id="GO:0044208">
    <property type="term" value="P:'de novo' AMP biosynthetic process"/>
    <property type="evidence" value="ECO:0007669"/>
    <property type="project" value="UniProtKB-UniPathway"/>
</dbReference>
<protein>
    <recommendedName>
        <fullName evidence="5 10">Adenylosuccinate lyase</fullName>
        <ecNumber evidence="4 10">4.3.2.2</ecNumber>
    </recommendedName>
</protein>
<dbReference type="CDD" id="cd01360">
    <property type="entry name" value="Adenylsuccinate_lyase_1"/>
    <property type="match status" value="1"/>
</dbReference>
<reference evidence="12 13" key="1">
    <citation type="submission" date="2017-08" db="EMBL/GenBank/DDBJ databases">
        <title>Burning lignite coal seam in the remote Altai Mountains harbors a hydrogen-driven thermophilic microbial community.</title>
        <authorList>
            <person name="Kadnikov V.V."/>
            <person name="Mardanov A.V."/>
            <person name="Ivasenko D."/>
            <person name="Beletsky A.V."/>
            <person name="Karnachuk O.V."/>
            <person name="Ravin N.V."/>
        </authorList>
    </citation>
    <scope>NUCLEOTIDE SEQUENCE [LARGE SCALE GENOMIC DNA]</scope>
    <source>
        <strain evidence="12">AL31</strain>
    </source>
</reference>
<comment type="similarity">
    <text evidence="3">Belongs to the lyase 1 family. Adenylosuccinate lyase subfamily.</text>
</comment>